<reference evidence="2" key="1">
    <citation type="submission" date="2016-11" db="UniProtKB">
        <authorList>
            <consortium name="WormBaseParasite"/>
        </authorList>
    </citation>
    <scope>IDENTIFICATION</scope>
    <source>
        <strain evidence="2">KR3021</strain>
    </source>
</reference>
<protein>
    <submittedName>
        <fullName evidence="2">Amidase domain-containing protein</fullName>
    </submittedName>
</protein>
<proteinExistence type="predicted"/>
<sequence>MSLLINFLFPNKELNGEAVALSQKRDHENSVMKKESKSYLDKQDADSVFGSDVSYDELKEKLLSGLIKPTTVLKNYQYKAAIAQEKFNCVTEHVIDAEAECLALEAKYTNEQEIRKKYPLYGMPISIKETIPIQACRSTRGWAHTYDCVSNDDALIIKILKDAGAIPFVTTNVPQSLLTYTCIHPIYGVTKNPFNDKMTCGGSSGGEASLIGGGGSLLGIGGDVGGSIRIPASYCGISGFKPSHLRITDFRIQGSVPGRPLINAASGPMAKEVQGLIDVSRVLFDATTTDQLRNIDPYVVPVKFDEAQFEAKDRTITIGVYKNDGWMEPLPACQRAVELGEELLTKFSETSTSTKYKLVPFAPPNVALAFSLFLTAVALDGGKYLLDLFKKDLIMPEYLFVLLGFSMPAWVRKTLAFFVRPFSPRAAVLIGAVPATPSELRKTYAGINAYRHQYFKAMKDQGIDAVLCPTNVTHAVPHNIPLKLFASLSYTGIFNLLDYPAGVVPVGNVNKDDIENLEAYDTKDTFGCIAKNAGRNGLGLPLGVQVAAPPYCEETVLRILKDIETASKMH</sequence>
<evidence type="ECO:0000313" key="1">
    <source>
        <dbReference type="Proteomes" id="UP000095286"/>
    </source>
</evidence>
<accession>A0AC35U4C3</accession>
<evidence type="ECO:0000313" key="2">
    <source>
        <dbReference type="WBParaSite" id="RSKR_0000744000.1"/>
    </source>
</evidence>
<organism evidence="1 2">
    <name type="scientific">Rhabditophanes sp. KR3021</name>
    <dbReference type="NCBI Taxonomy" id="114890"/>
    <lineage>
        <taxon>Eukaryota</taxon>
        <taxon>Metazoa</taxon>
        <taxon>Ecdysozoa</taxon>
        <taxon>Nematoda</taxon>
        <taxon>Chromadorea</taxon>
        <taxon>Rhabditida</taxon>
        <taxon>Tylenchina</taxon>
        <taxon>Panagrolaimomorpha</taxon>
        <taxon>Strongyloidoidea</taxon>
        <taxon>Alloionematidae</taxon>
        <taxon>Rhabditophanes</taxon>
    </lineage>
</organism>
<name>A0AC35U4C3_9BILA</name>
<dbReference type="Proteomes" id="UP000095286">
    <property type="component" value="Unplaced"/>
</dbReference>
<dbReference type="WBParaSite" id="RSKR_0000744000.1">
    <property type="protein sequence ID" value="RSKR_0000744000.1"/>
    <property type="gene ID" value="RSKR_0000744000"/>
</dbReference>